<organism evidence="4 5">
    <name type="scientific">Geodia barretti</name>
    <name type="common">Barrett's horny sponge</name>
    <dbReference type="NCBI Taxonomy" id="519541"/>
    <lineage>
        <taxon>Eukaryota</taxon>
        <taxon>Metazoa</taxon>
        <taxon>Porifera</taxon>
        <taxon>Demospongiae</taxon>
        <taxon>Heteroscleromorpha</taxon>
        <taxon>Tetractinellida</taxon>
        <taxon>Astrophorina</taxon>
        <taxon>Geodiidae</taxon>
        <taxon>Geodia</taxon>
    </lineage>
</organism>
<dbReference type="NCBIfam" id="NF004363">
    <property type="entry name" value="PRK05738.2-4"/>
    <property type="match status" value="1"/>
</dbReference>
<dbReference type="EMBL" id="CASHTH010001352">
    <property type="protein sequence ID" value="CAI8014294.1"/>
    <property type="molecule type" value="Genomic_DNA"/>
</dbReference>
<dbReference type="SUPFAM" id="SSF54189">
    <property type="entry name" value="Ribosomal proteins S24e, L23 and L15e"/>
    <property type="match status" value="1"/>
</dbReference>
<dbReference type="GO" id="GO:1990904">
    <property type="term" value="C:ribonucleoprotein complex"/>
    <property type="evidence" value="ECO:0007669"/>
    <property type="project" value="UniProtKB-KW"/>
</dbReference>
<dbReference type="NCBIfam" id="NF004359">
    <property type="entry name" value="PRK05738.1-3"/>
    <property type="match status" value="1"/>
</dbReference>
<dbReference type="Proteomes" id="UP001174909">
    <property type="component" value="Unassembled WGS sequence"/>
</dbReference>
<dbReference type="AlphaFoldDB" id="A0AA35RMM5"/>
<dbReference type="GO" id="GO:0006412">
    <property type="term" value="P:translation"/>
    <property type="evidence" value="ECO:0007669"/>
    <property type="project" value="InterPro"/>
</dbReference>
<evidence type="ECO:0000256" key="1">
    <source>
        <dbReference type="ARBA" id="ARBA00006700"/>
    </source>
</evidence>
<dbReference type="GO" id="GO:0005840">
    <property type="term" value="C:ribosome"/>
    <property type="evidence" value="ECO:0007669"/>
    <property type="project" value="UniProtKB-KW"/>
</dbReference>
<proteinExistence type="inferred from homology"/>
<dbReference type="HAMAP" id="MF_01369_B">
    <property type="entry name" value="Ribosomal_uL23_B"/>
    <property type="match status" value="1"/>
</dbReference>
<keyword evidence="2 4" id="KW-0689">Ribosomal protein</keyword>
<dbReference type="GO" id="GO:0003735">
    <property type="term" value="F:structural constituent of ribosome"/>
    <property type="evidence" value="ECO:0007669"/>
    <property type="project" value="InterPro"/>
</dbReference>
<dbReference type="PANTHER" id="PTHR11620">
    <property type="entry name" value="60S RIBOSOMAL PROTEIN L23A"/>
    <property type="match status" value="1"/>
</dbReference>
<protein>
    <submittedName>
        <fullName evidence="4">50S ribosomal protein L23</fullName>
    </submittedName>
</protein>
<evidence type="ECO:0000256" key="3">
    <source>
        <dbReference type="ARBA" id="ARBA00023274"/>
    </source>
</evidence>
<name>A0AA35RMM5_GEOBA</name>
<keyword evidence="5" id="KW-1185">Reference proteome</keyword>
<evidence type="ECO:0000313" key="4">
    <source>
        <dbReference type="EMBL" id="CAI8014294.1"/>
    </source>
</evidence>
<sequence length="96" mass="10884">MKETEVIRRALVTEKTTLQREATGTIVLEVSMRATKIEIKQAVERLLGSKVASVRTSINHGKIKRQGRFSGQRSDWKKAYVRLRDGENVPEFLEGA</sequence>
<dbReference type="Pfam" id="PF00276">
    <property type="entry name" value="Ribosomal_L23"/>
    <property type="match status" value="1"/>
</dbReference>
<dbReference type="InterPro" id="IPR013025">
    <property type="entry name" value="Ribosomal_uL23-like"/>
</dbReference>
<evidence type="ECO:0000313" key="5">
    <source>
        <dbReference type="Proteomes" id="UP001174909"/>
    </source>
</evidence>
<dbReference type="InterPro" id="IPR012678">
    <property type="entry name" value="Ribosomal_uL23/eL15/eS24_sf"/>
</dbReference>
<dbReference type="Gene3D" id="3.30.70.330">
    <property type="match status" value="1"/>
</dbReference>
<reference evidence="4" key="1">
    <citation type="submission" date="2023-03" db="EMBL/GenBank/DDBJ databases">
        <authorList>
            <person name="Steffen K."/>
            <person name="Cardenas P."/>
        </authorList>
    </citation>
    <scope>NUCLEOTIDE SEQUENCE</scope>
</reference>
<dbReference type="InterPro" id="IPR012677">
    <property type="entry name" value="Nucleotide-bd_a/b_plait_sf"/>
</dbReference>
<comment type="caution">
    <text evidence="4">The sequence shown here is derived from an EMBL/GenBank/DDBJ whole genome shotgun (WGS) entry which is preliminary data.</text>
</comment>
<evidence type="ECO:0000256" key="2">
    <source>
        <dbReference type="ARBA" id="ARBA00022980"/>
    </source>
</evidence>
<gene>
    <name evidence="4" type="ORF">GBAR_LOCUS8953</name>
</gene>
<comment type="similarity">
    <text evidence="1">Belongs to the universal ribosomal protein uL23 family.</text>
</comment>
<keyword evidence="3" id="KW-0687">Ribonucleoprotein</keyword>
<accession>A0AA35RMM5</accession>